<dbReference type="InterPro" id="IPR009057">
    <property type="entry name" value="Homeodomain-like_sf"/>
</dbReference>
<reference evidence="6" key="6">
    <citation type="submission" date="2022-05" db="EMBL/GenBank/DDBJ databases">
        <title>Draft genome sequences of Clostridium perfringens strains isolated from Peru.</title>
        <authorList>
            <person name="Hurtado R."/>
            <person name="Lima L."/>
            <person name="Sousa T."/>
            <person name="Jaiswal A.K."/>
            <person name="Tiwari S."/>
            <person name="Maturrano L."/>
            <person name="Brenig B."/>
            <person name="Azevedo V."/>
        </authorList>
    </citation>
    <scope>NUCLEOTIDE SEQUENCE</scope>
    <source>
        <strain evidence="6">CP4</strain>
    </source>
</reference>
<dbReference type="InterPro" id="IPR050624">
    <property type="entry name" value="HTH-type_Tx_Regulator"/>
</dbReference>
<dbReference type="GO" id="GO:0003677">
    <property type="term" value="F:DNA binding"/>
    <property type="evidence" value="ECO:0007669"/>
    <property type="project" value="UniProtKB-UniRule"/>
</dbReference>
<dbReference type="InterPro" id="IPR001647">
    <property type="entry name" value="HTH_TetR"/>
</dbReference>
<dbReference type="STRING" id="1352.AL014_06155"/>
<proteinExistence type="predicted"/>
<dbReference type="EMBL" id="JAIFOC010000055">
    <property type="protein sequence ID" value="MBX4222636.1"/>
    <property type="molecule type" value="Genomic_DNA"/>
</dbReference>
<comment type="caution">
    <text evidence="4">The sequence shown here is derived from an EMBL/GenBank/DDBJ whole genome shotgun (WGS) entry which is preliminary data.</text>
</comment>
<dbReference type="EMBL" id="WEFP01000001">
    <property type="protein sequence ID" value="KAB7576295.1"/>
    <property type="molecule type" value="Genomic_DNA"/>
</dbReference>
<dbReference type="RefSeq" id="WP_002286057.1">
    <property type="nucleotide sequence ID" value="NZ_AP022341.1"/>
</dbReference>
<name>A0A1A7UBJ5_ENTFC</name>
<protein>
    <submittedName>
        <fullName evidence="7">TetR family transcriptional regulator</fullName>
    </submittedName>
    <submittedName>
        <fullName evidence="4">TetR/AcrR family transcriptional regulator</fullName>
    </submittedName>
</protein>
<dbReference type="EMBL" id="QHGU01000015">
    <property type="protein sequence ID" value="PZM56346.1"/>
    <property type="molecule type" value="Genomic_DNA"/>
</dbReference>
<gene>
    <name evidence="7" type="ORF">B1P95_10635</name>
    <name evidence="8" type="ORF">DKP91_04550</name>
    <name evidence="9" type="ORF">DTPHA_601236</name>
    <name evidence="4" type="ORF">GBM73_02725</name>
    <name evidence="5" type="ORF">KYX88_07365</name>
    <name evidence="6" type="ORF">M3X98_08730</name>
</gene>
<evidence type="ECO:0000313" key="9">
    <source>
        <dbReference type="EMBL" id="SAZ03737.1"/>
    </source>
</evidence>
<accession>A0A1A7UBJ5</accession>
<evidence type="ECO:0000313" key="12">
    <source>
        <dbReference type="Proteomes" id="UP000249070"/>
    </source>
</evidence>
<dbReference type="OMA" id="ERDWKPQ"/>
<dbReference type="Proteomes" id="UP001141166">
    <property type="component" value="Unassembled WGS sequence"/>
</dbReference>
<dbReference type="EMBL" id="FKLM01000015">
    <property type="protein sequence ID" value="SAZ03737.1"/>
    <property type="molecule type" value="Genomic_DNA"/>
</dbReference>
<evidence type="ECO:0000313" key="10">
    <source>
        <dbReference type="Proteomes" id="UP000183509"/>
    </source>
</evidence>
<evidence type="ECO:0000313" key="8">
    <source>
        <dbReference type="EMBL" id="PZM56346.1"/>
    </source>
</evidence>
<feature type="DNA-binding region" description="H-T-H motif" evidence="2">
    <location>
        <begin position="51"/>
        <end position="70"/>
    </location>
</feature>
<dbReference type="Gene3D" id="1.10.357.10">
    <property type="entry name" value="Tetracycline Repressor, domain 2"/>
    <property type="match status" value="1"/>
</dbReference>
<evidence type="ECO:0000313" key="7">
    <source>
        <dbReference type="EMBL" id="OOL82206.1"/>
    </source>
</evidence>
<keyword evidence="1 2" id="KW-0238">DNA-binding</keyword>
<evidence type="ECO:0000313" key="11">
    <source>
        <dbReference type="Proteomes" id="UP000191171"/>
    </source>
</evidence>
<reference evidence="4 13" key="4">
    <citation type="submission" date="2019-10" db="EMBL/GenBank/DDBJ databases">
        <title>Evolutionary dynamics of vancomycin-resistant Enterococcus faecium during gastrointestinal tract colonization and bloodstream infection in immunocompromised pediatric patients.</title>
        <authorList>
            <person name="Chilambi G.S."/>
            <person name="Nordstrom H.R."/>
            <person name="Evans D.R."/>
            <person name="Ferrolino J."/>
            <person name="Hayden R.T."/>
            <person name="Maron G.M."/>
            <person name="Vo A.N."/>
            <person name="Gilmore M.S."/>
            <person name="Wolf J."/>
            <person name="Rosch J.W."/>
            <person name="Van Tyne D."/>
        </authorList>
    </citation>
    <scope>NUCLEOTIDE SEQUENCE [LARGE SCALE GENOMIC DNA]</scope>
    <source>
        <strain evidence="4 13">VRECG27</strain>
    </source>
</reference>
<dbReference type="EMBL" id="MVGJ01000059">
    <property type="protein sequence ID" value="OOL82206.1"/>
    <property type="molecule type" value="Genomic_DNA"/>
</dbReference>
<dbReference type="Proteomes" id="UP000469871">
    <property type="component" value="Unassembled WGS sequence"/>
</dbReference>
<dbReference type="PANTHER" id="PTHR43479">
    <property type="entry name" value="ACREF/ENVCD OPERON REPRESSOR-RELATED"/>
    <property type="match status" value="1"/>
</dbReference>
<evidence type="ECO:0000313" key="13">
    <source>
        <dbReference type="Proteomes" id="UP000469871"/>
    </source>
</evidence>
<dbReference type="SUPFAM" id="SSF46689">
    <property type="entry name" value="Homeodomain-like"/>
    <property type="match status" value="1"/>
</dbReference>
<dbReference type="Proteomes" id="UP000183509">
    <property type="component" value="Unassembled WGS sequence"/>
</dbReference>
<feature type="domain" description="HTH tetR-type" evidence="3">
    <location>
        <begin position="28"/>
        <end position="88"/>
    </location>
</feature>
<evidence type="ECO:0000313" key="4">
    <source>
        <dbReference type="EMBL" id="KAB7576295.1"/>
    </source>
</evidence>
<evidence type="ECO:0000256" key="1">
    <source>
        <dbReference type="ARBA" id="ARBA00023125"/>
    </source>
</evidence>
<evidence type="ECO:0000256" key="2">
    <source>
        <dbReference type="PROSITE-ProRule" id="PRU00335"/>
    </source>
</evidence>
<sequence>MTMKGYPRIIRDKGEMWMPKETFFNLSNAKKQRIDDLLLEIFCSQHISQVKVSEIVDKMGMSRGAFYKYFQDLEDAYLYTIKSSSHIVHQDILKFISENKQHFFLGIEKYLEWCCDLDHESIYWQRLYLLTQRNDQQTTKRRELSADSPMNEKWLELLRINHFSIQSSEEAVSFLYFSMTLVMNTLTDLIANNWTKEELLKDFRYKSRWIAEGIQ</sequence>
<dbReference type="EMBL" id="JAMWMK010000013">
    <property type="protein sequence ID" value="MDC4248137.1"/>
    <property type="molecule type" value="Genomic_DNA"/>
</dbReference>
<evidence type="ECO:0000259" key="3">
    <source>
        <dbReference type="PROSITE" id="PS50977"/>
    </source>
</evidence>
<dbReference type="Pfam" id="PF17924">
    <property type="entry name" value="TetR_C_19"/>
    <property type="match status" value="1"/>
</dbReference>
<reference evidence="9 10" key="1">
    <citation type="submission" date="2016-04" db="EMBL/GenBank/DDBJ databases">
        <authorList>
            <person name="Millard A."/>
        </authorList>
    </citation>
    <scope>NUCLEOTIDE SEQUENCE [LARGE SCALE GENOMIC DNA]</scope>
    <source>
        <strain evidence="9">Isolate 22</strain>
    </source>
</reference>
<dbReference type="PANTHER" id="PTHR43479:SF11">
    <property type="entry name" value="ACREF_ENVCD OPERON REPRESSOR-RELATED"/>
    <property type="match status" value="1"/>
</dbReference>
<organism evidence="4 13">
    <name type="scientific">Enterococcus faecium</name>
    <name type="common">Streptococcus faecium</name>
    <dbReference type="NCBI Taxonomy" id="1352"/>
    <lineage>
        <taxon>Bacteria</taxon>
        <taxon>Bacillati</taxon>
        <taxon>Bacillota</taxon>
        <taxon>Bacilli</taxon>
        <taxon>Lactobacillales</taxon>
        <taxon>Enterococcaceae</taxon>
        <taxon>Enterococcus</taxon>
    </lineage>
</organism>
<reference evidence="7 11" key="2">
    <citation type="submission" date="2017-02" db="EMBL/GenBank/DDBJ databases">
        <title>Clonality and virulence of isolates of VRE in Hematopoietic Stem Cell Transplanted (HSCT) patients.</title>
        <authorList>
            <person name="Marchi A.P."/>
            <person name="Martins R.C."/>
            <person name="Marie S.K."/>
            <person name="Levin A.S."/>
            <person name="Costa S.F."/>
        </authorList>
    </citation>
    <scope>NUCLEOTIDE SEQUENCE [LARGE SCALE GENOMIC DNA]</scope>
    <source>
        <strain evidence="7 11">LIM1759</strain>
    </source>
</reference>
<evidence type="ECO:0000313" key="6">
    <source>
        <dbReference type="EMBL" id="MDC4248137.1"/>
    </source>
</evidence>
<dbReference type="Proteomes" id="UP000249070">
    <property type="component" value="Unassembled WGS sequence"/>
</dbReference>
<dbReference type="SMR" id="A0A1A7UBJ5"/>
<dbReference type="GeneID" id="66454315"/>
<dbReference type="Proteomes" id="UP001139644">
    <property type="component" value="Unassembled WGS sequence"/>
</dbReference>
<reference evidence="5" key="5">
    <citation type="journal article" date="2022" name="J. Anim. Sci.">
        <title>Whole genome sequence analyses-based assessment of virulence potential and antimicrobial susceptibilities and resistance of Enterococcus faecium strains isolated from commercial swine and cattle probiotic products.</title>
        <authorList>
            <person name="Shridhar P.B."/>
            <person name="Amachawadi R.G."/>
            <person name="Tokach M."/>
            <person name="Patel I."/>
            <person name="Gangiredla J."/>
            <person name="Mammel M."/>
            <person name="Nagaraja T.G."/>
        </authorList>
    </citation>
    <scope>NUCLEOTIDE SEQUENCE</scope>
    <source>
        <strain evidence="5">EF215</strain>
    </source>
</reference>
<dbReference type="Proteomes" id="UP000191171">
    <property type="component" value="Unassembled WGS sequence"/>
</dbReference>
<dbReference type="PROSITE" id="PS50977">
    <property type="entry name" value="HTH_TETR_2"/>
    <property type="match status" value="1"/>
</dbReference>
<dbReference type="AlphaFoldDB" id="A0A1A7UBJ5"/>
<evidence type="ECO:0000313" key="5">
    <source>
        <dbReference type="EMBL" id="MBX4222636.1"/>
    </source>
</evidence>
<reference evidence="8 12" key="3">
    <citation type="submission" date="2018-05" db="EMBL/GenBank/DDBJ databases">
        <title>Vancomycin-resistant Enterococcus faecium strain from Chelyabinsk, Russia.</title>
        <authorList>
            <person name="Gostev V."/>
            <person name="Goncharov A."/>
            <person name="Kolodzhieva V."/>
            <person name="Suvorov A."/>
            <person name="Sidorenko S."/>
            <person name="Zueva L."/>
        </authorList>
    </citation>
    <scope>NUCLEOTIDE SEQUENCE [LARGE SCALE GENOMIC DNA]</scope>
    <source>
        <strain evidence="8 12">20</strain>
    </source>
</reference>